<evidence type="ECO:0000313" key="2">
    <source>
        <dbReference type="Proteomes" id="UP000694388"/>
    </source>
</evidence>
<name>A0A8C4WVR6_EPTBU</name>
<dbReference type="AlphaFoldDB" id="A0A8C4WVR6"/>
<evidence type="ECO:0000313" key="1">
    <source>
        <dbReference type="Ensembl" id="ENSEBUP00000014297.1"/>
    </source>
</evidence>
<reference evidence="1" key="1">
    <citation type="submission" date="2025-08" db="UniProtKB">
        <authorList>
            <consortium name="Ensembl"/>
        </authorList>
    </citation>
    <scope>IDENTIFICATION</scope>
</reference>
<reference evidence="1" key="2">
    <citation type="submission" date="2025-09" db="UniProtKB">
        <authorList>
            <consortium name="Ensembl"/>
        </authorList>
    </citation>
    <scope>IDENTIFICATION</scope>
</reference>
<accession>A0A8C4WVR6</accession>
<dbReference type="OMA" id="TCCTEER"/>
<keyword evidence="2" id="KW-1185">Reference proteome</keyword>
<protein>
    <submittedName>
        <fullName evidence="1">Uncharacterized protein</fullName>
    </submittedName>
</protein>
<dbReference type="Proteomes" id="UP000694388">
    <property type="component" value="Unplaced"/>
</dbReference>
<dbReference type="GeneTree" id="ENSGT00940000154280"/>
<organism evidence="1 2">
    <name type="scientific">Eptatretus burgeri</name>
    <name type="common">Inshore hagfish</name>
    <dbReference type="NCBI Taxonomy" id="7764"/>
    <lineage>
        <taxon>Eukaryota</taxon>
        <taxon>Metazoa</taxon>
        <taxon>Chordata</taxon>
        <taxon>Craniata</taxon>
        <taxon>Vertebrata</taxon>
        <taxon>Cyclostomata</taxon>
        <taxon>Myxini</taxon>
        <taxon>Myxiniformes</taxon>
        <taxon>Myxinidae</taxon>
        <taxon>Eptatretinae</taxon>
        <taxon>Eptatretus</taxon>
    </lineage>
</organism>
<sequence length="321" mass="37091">MGVRIQRRVYHSKSTSFHRMNEAIRAYEEAAKSSRSRVSIPTEPQLPSLVISEERMQVNRYRKLRQFVESRPVAPIAESCLNAIMKRVPIEVFAGLVPQRLVQPLLDEVVLDYKKSMKLNTVQHVLITPPLKALQNELIPPLPQEPIGMDFSTPWRTKFLLSRKHIMNKLHIVHPCMTKTLKICHSLLAGTKLFDGSNFRSTGSITVELFQNDLMNQCRKTEEKFMLSWFLKIVKLFSDSDQCKSTDKSESFYRSLSTLISIQLKELLIRTVVAYVQLFDLSCKEHLPLFEMQLTLDDIMDIYPNPEDFKEAILEPVKEAP</sequence>
<proteinExistence type="predicted"/>
<dbReference type="Ensembl" id="ENSEBUT00000014873.1">
    <property type="protein sequence ID" value="ENSEBUP00000014297.1"/>
    <property type="gene ID" value="ENSEBUG00000009008.1"/>
</dbReference>